<dbReference type="STRING" id="1300342.I596_815"/>
<dbReference type="InterPro" id="IPR036615">
    <property type="entry name" value="Mur_ligase_C_dom_sf"/>
</dbReference>
<evidence type="ECO:0000256" key="9">
    <source>
        <dbReference type="ARBA" id="ARBA00022984"/>
    </source>
</evidence>
<dbReference type="GO" id="GO:0008764">
    <property type="term" value="F:UDP-N-acetylmuramoylalanine-D-glutamate ligase activity"/>
    <property type="evidence" value="ECO:0007669"/>
    <property type="project" value="UniProtKB-EC"/>
</dbReference>
<keyword evidence="4 12" id="KW-0436">Ligase</keyword>
<sequence length="468" mass="49062">MRLTMRIADLAGLRVAIWGYGREGRAAIAALRRRLPALPLTVLCRADEAAQVRADLAAAPAQPQAEPTRILTAAPDAATLSAFDVVIKSPGISAWLPDLLDARRNGTRFTSGTALWFAEHPEARVVAVTGTKGKSTTTALIAHLLRRSGRRVALAGNIGLPLLDLLDPAEPPDWWVIELSSFQTGEAGEVAVGLVTNLYEEHLDWHGDRARYVADKLRLADAARVLVVNGLQPELQRLTAAHPAVRCFGTPEGWHVAAGGIACGSRTLAASGVLALPGRHNALNACAALATIEAAGEDAVAAAAHLGSFRPLPHRLQPLGERAGLHFVDDSIATTPQATLEALHSLADPGRATVIVGGHDRGLDWQPFAAAMHRQPPQAIVVNGASAARVGALLRETGGGYRLRIVTTLAEAVAAAREETPAGGTVLLSPGAPSFDQFRDYAERGRAFAALAGFDPDTIGSIEGLGIA</sequence>
<evidence type="ECO:0000256" key="1">
    <source>
        <dbReference type="ARBA" id="ARBA00004496"/>
    </source>
</evidence>
<organism evidence="16 17">
    <name type="scientific">Dokdonella koreensis DS-123</name>
    <dbReference type="NCBI Taxonomy" id="1300342"/>
    <lineage>
        <taxon>Bacteria</taxon>
        <taxon>Pseudomonadati</taxon>
        <taxon>Pseudomonadota</taxon>
        <taxon>Gammaproteobacteria</taxon>
        <taxon>Lysobacterales</taxon>
        <taxon>Rhodanobacteraceae</taxon>
        <taxon>Dokdonella</taxon>
    </lineage>
</organism>
<comment type="pathway">
    <text evidence="2 12 13">Cell wall biogenesis; peptidoglycan biosynthesis.</text>
</comment>
<dbReference type="Pfam" id="PF02875">
    <property type="entry name" value="Mur_ligase_C"/>
    <property type="match status" value="1"/>
</dbReference>
<dbReference type="AlphaFoldDB" id="A0A160DSI8"/>
<dbReference type="HAMAP" id="MF_02208">
    <property type="entry name" value="MurD2_subfam"/>
    <property type="match status" value="1"/>
</dbReference>
<dbReference type="Gene3D" id="3.40.50.720">
    <property type="entry name" value="NAD(P)-binding Rossmann-like Domain"/>
    <property type="match status" value="1"/>
</dbReference>
<keyword evidence="9 12" id="KW-0573">Peptidoglycan synthesis</keyword>
<keyword evidence="3 12" id="KW-0963">Cytoplasm</keyword>
<dbReference type="SUPFAM" id="SSF53244">
    <property type="entry name" value="MurD-like peptide ligases, peptide-binding domain"/>
    <property type="match status" value="1"/>
</dbReference>
<dbReference type="Pfam" id="PF08245">
    <property type="entry name" value="Mur_ligase_M"/>
    <property type="match status" value="1"/>
</dbReference>
<feature type="domain" description="Mur ligase C-terminal" evidence="14">
    <location>
        <begin position="314"/>
        <end position="430"/>
    </location>
</feature>
<dbReference type="EC" id="6.3.2.53" evidence="12"/>
<keyword evidence="7 12" id="KW-0067">ATP-binding</keyword>
<keyword evidence="11 12" id="KW-0961">Cell wall biogenesis/degradation</keyword>
<evidence type="ECO:0000256" key="11">
    <source>
        <dbReference type="ARBA" id="ARBA00023316"/>
    </source>
</evidence>
<comment type="function">
    <text evidence="12">Cell wall formation. Catalyzes the addition of L-glutamate to the nucleotide precursor UDP-N-acetylmuramoyl-L-alanine.</text>
</comment>
<dbReference type="Gene3D" id="3.40.1190.10">
    <property type="entry name" value="Mur-like, catalytic domain"/>
    <property type="match status" value="1"/>
</dbReference>
<evidence type="ECO:0000256" key="4">
    <source>
        <dbReference type="ARBA" id="ARBA00022598"/>
    </source>
</evidence>
<dbReference type="PANTHER" id="PTHR43692:SF1">
    <property type="entry name" value="UDP-N-ACETYLMURAMOYLALANINE--D-GLUTAMATE LIGASE"/>
    <property type="match status" value="1"/>
</dbReference>
<feature type="binding site" evidence="12">
    <location>
        <begin position="130"/>
        <end position="136"/>
    </location>
    <ligand>
        <name>ATP</name>
        <dbReference type="ChEBI" id="CHEBI:30616"/>
    </ligand>
</feature>
<evidence type="ECO:0000256" key="12">
    <source>
        <dbReference type="HAMAP-Rule" id="MF_02208"/>
    </source>
</evidence>
<dbReference type="Proteomes" id="UP000076830">
    <property type="component" value="Chromosome"/>
</dbReference>
<evidence type="ECO:0000256" key="6">
    <source>
        <dbReference type="ARBA" id="ARBA00022741"/>
    </source>
</evidence>
<dbReference type="HAMAP" id="MF_00639">
    <property type="entry name" value="MurD"/>
    <property type="match status" value="1"/>
</dbReference>
<dbReference type="GO" id="GO:0071555">
    <property type="term" value="P:cell wall organization"/>
    <property type="evidence" value="ECO:0007669"/>
    <property type="project" value="UniProtKB-KW"/>
</dbReference>
<dbReference type="InterPro" id="IPR004101">
    <property type="entry name" value="Mur_ligase_C"/>
</dbReference>
<keyword evidence="5 12" id="KW-0132">Cell division</keyword>
<proteinExistence type="inferred from homology"/>
<reference evidence="16 17" key="1">
    <citation type="submission" date="2016-04" db="EMBL/GenBank/DDBJ databases">
        <title>Complete genome sequence of Dokdonella koreensis DS-123T.</title>
        <authorList>
            <person name="Kim J.F."/>
            <person name="Lee H."/>
            <person name="Kwak M.-J."/>
        </authorList>
    </citation>
    <scope>NUCLEOTIDE SEQUENCE [LARGE SCALE GENOMIC DNA]</scope>
    <source>
        <strain evidence="16 17">DS-123</strain>
    </source>
</reference>
<dbReference type="Gene3D" id="3.90.190.20">
    <property type="entry name" value="Mur ligase, C-terminal domain"/>
    <property type="match status" value="1"/>
</dbReference>
<dbReference type="PANTHER" id="PTHR43692">
    <property type="entry name" value="UDP-N-ACETYLMURAMOYLALANINE--D-GLUTAMATE LIGASE"/>
    <property type="match status" value="1"/>
</dbReference>
<evidence type="ECO:0000256" key="3">
    <source>
        <dbReference type="ARBA" id="ARBA00022490"/>
    </source>
</evidence>
<accession>A0A160DSI8</accession>
<dbReference type="GO" id="GO:0009252">
    <property type="term" value="P:peptidoglycan biosynthetic process"/>
    <property type="evidence" value="ECO:0007669"/>
    <property type="project" value="UniProtKB-UniRule"/>
</dbReference>
<evidence type="ECO:0000256" key="13">
    <source>
        <dbReference type="RuleBase" id="RU003664"/>
    </source>
</evidence>
<dbReference type="GO" id="GO:0005524">
    <property type="term" value="F:ATP binding"/>
    <property type="evidence" value="ECO:0007669"/>
    <property type="project" value="UniProtKB-UniRule"/>
</dbReference>
<dbReference type="GO" id="GO:0004326">
    <property type="term" value="F:tetrahydrofolylpolyglutamate synthase activity"/>
    <property type="evidence" value="ECO:0007669"/>
    <property type="project" value="InterPro"/>
</dbReference>
<dbReference type="NCBIfam" id="TIGR01087">
    <property type="entry name" value="murD"/>
    <property type="match status" value="1"/>
</dbReference>
<dbReference type="GO" id="GO:0008360">
    <property type="term" value="P:regulation of cell shape"/>
    <property type="evidence" value="ECO:0007669"/>
    <property type="project" value="UniProtKB-KW"/>
</dbReference>
<dbReference type="GO" id="GO:0051301">
    <property type="term" value="P:cell division"/>
    <property type="evidence" value="ECO:0007669"/>
    <property type="project" value="UniProtKB-KW"/>
</dbReference>
<comment type="similarity">
    <text evidence="12">Belongs to the MurCDEF family. MurD2 subfamily.</text>
</comment>
<dbReference type="KEGG" id="dko:I596_815"/>
<dbReference type="InterPro" id="IPR013221">
    <property type="entry name" value="Mur_ligase_cen"/>
</dbReference>
<comment type="catalytic activity">
    <reaction evidence="13">
        <text>UDP-N-acetyl-alpha-D-muramoyl-L-alanine + D-glutamate + ATP = UDP-N-acetyl-alpha-D-muramoyl-L-alanyl-D-glutamate + ADP + phosphate + H(+)</text>
        <dbReference type="Rhea" id="RHEA:16429"/>
        <dbReference type="ChEBI" id="CHEBI:15378"/>
        <dbReference type="ChEBI" id="CHEBI:29986"/>
        <dbReference type="ChEBI" id="CHEBI:30616"/>
        <dbReference type="ChEBI" id="CHEBI:43474"/>
        <dbReference type="ChEBI" id="CHEBI:83898"/>
        <dbReference type="ChEBI" id="CHEBI:83900"/>
        <dbReference type="ChEBI" id="CHEBI:456216"/>
        <dbReference type="EC" id="6.3.2.9"/>
    </reaction>
</comment>
<dbReference type="EMBL" id="CP015249">
    <property type="protein sequence ID" value="ANB16851.1"/>
    <property type="molecule type" value="Genomic_DNA"/>
</dbReference>
<evidence type="ECO:0000256" key="5">
    <source>
        <dbReference type="ARBA" id="ARBA00022618"/>
    </source>
</evidence>
<dbReference type="SUPFAM" id="SSF51735">
    <property type="entry name" value="NAD(P)-binding Rossmann-fold domains"/>
    <property type="match status" value="1"/>
</dbReference>
<dbReference type="SUPFAM" id="SSF53623">
    <property type="entry name" value="MurD-like peptide ligases, catalytic domain"/>
    <property type="match status" value="1"/>
</dbReference>
<keyword evidence="6 12" id="KW-0547">Nucleotide-binding</keyword>
<keyword evidence="10 12" id="KW-0131">Cell cycle</keyword>
<dbReference type="PROSITE" id="PS01011">
    <property type="entry name" value="FOLYLPOLYGLU_SYNT_1"/>
    <property type="match status" value="1"/>
</dbReference>
<protein>
    <recommendedName>
        <fullName evidence="12">UDP-N-acetylmuramoyl-L-alanine--L-glutamate ligase</fullName>
        <ecNumber evidence="12">6.3.2.53</ecNumber>
    </recommendedName>
    <alternativeName>
        <fullName evidence="12">UDP-N-acetylmuramoyl-L-alanyl-L-glutamate synthetase</fullName>
        <shortName evidence="12">UDP-MurNAc-L-Ala-L-Glu synthetase</shortName>
    </alternativeName>
</protein>
<dbReference type="InterPro" id="IPR005762">
    <property type="entry name" value="MurD"/>
</dbReference>
<comment type="catalytic activity">
    <reaction evidence="12">
        <text>UDP-N-acetyl-alpha-D-muramoyl-L-alanine + L-glutamate + ATP = UDP-N-acetyl-alpha-D-muramoyl-L-alanyl-L-glutamate + ADP + phosphate + H(+)</text>
        <dbReference type="Rhea" id="RHEA:58816"/>
        <dbReference type="ChEBI" id="CHEBI:15378"/>
        <dbReference type="ChEBI" id="CHEBI:29985"/>
        <dbReference type="ChEBI" id="CHEBI:30616"/>
        <dbReference type="ChEBI" id="CHEBI:43474"/>
        <dbReference type="ChEBI" id="CHEBI:83898"/>
        <dbReference type="ChEBI" id="CHEBI:142725"/>
        <dbReference type="ChEBI" id="CHEBI:456216"/>
        <dbReference type="EC" id="6.3.2.53"/>
    </reaction>
</comment>
<dbReference type="InterPro" id="IPR036291">
    <property type="entry name" value="NAD(P)-bd_dom_sf"/>
</dbReference>
<comment type="function">
    <text evidence="13">Cell wall formation. Catalyzes the addition of glutamate to the nucleotide precursor UDP-N-acetylmuramoyl-L-alanine (UMA).</text>
</comment>
<keyword evidence="17" id="KW-1185">Reference proteome</keyword>
<comment type="subcellular location">
    <subcellularLocation>
        <location evidence="1 12 13">Cytoplasm</location>
    </subcellularLocation>
</comment>
<evidence type="ECO:0000313" key="17">
    <source>
        <dbReference type="Proteomes" id="UP000076830"/>
    </source>
</evidence>
<evidence type="ECO:0000259" key="14">
    <source>
        <dbReference type="Pfam" id="PF02875"/>
    </source>
</evidence>
<evidence type="ECO:0000259" key="15">
    <source>
        <dbReference type="Pfam" id="PF08245"/>
    </source>
</evidence>
<dbReference type="InterPro" id="IPR018109">
    <property type="entry name" value="Folylpolyglutamate_synth_CS"/>
</dbReference>
<evidence type="ECO:0000256" key="2">
    <source>
        <dbReference type="ARBA" id="ARBA00004752"/>
    </source>
</evidence>
<dbReference type="PATRIC" id="fig|1300342.3.peg.801"/>
<evidence type="ECO:0000256" key="7">
    <source>
        <dbReference type="ARBA" id="ARBA00022840"/>
    </source>
</evidence>
<dbReference type="GO" id="GO:0005737">
    <property type="term" value="C:cytoplasm"/>
    <property type="evidence" value="ECO:0007669"/>
    <property type="project" value="UniProtKB-SubCell"/>
</dbReference>
<dbReference type="UniPathway" id="UPA00219"/>
<name>A0A160DSI8_9GAMM</name>
<evidence type="ECO:0000256" key="10">
    <source>
        <dbReference type="ARBA" id="ARBA00023306"/>
    </source>
</evidence>
<dbReference type="InterPro" id="IPR036565">
    <property type="entry name" value="Mur-like_cat_sf"/>
</dbReference>
<dbReference type="InterPro" id="IPR043687">
    <property type="entry name" value="MurD2"/>
</dbReference>
<gene>
    <name evidence="12" type="primary">murD2</name>
    <name evidence="16" type="ORF">I596_815</name>
</gene>
<keyword evidence="8 12" id="KW-0133">Cell shape</keyword>
<evidence type="ECO:0000313" key="16">
    <source>
        <dbReference type="EMBL" id="ANB16851.1"/>
    </source>
</evidence>
<evidence type="ECO:0000256" key="8">
    <source>
        <dbReference type="ARBA" id="ARBA00022960"/>
    </source>
</evidence>
<feature type="domain" description="Mur ligase central" evidence="15">
    <location>
        <begin position="128"/>
        <end position="291"/>
    </location>
</feature>